<comment type="caution">
    <text evidence="1">The sequence shown here is derived from an EMBL/GenBank/DDBJ whole genome shotgun (WGS) entry which is preliminary data.</text>
</comment>
<sequence length="160" mass="18313">MHPHGPEMFRGSLPPQEKCILSSSRNEIFTCEIFCFSGIKPHHHISPTYKKYGMASYKCRLRFLTLNLLATTLRSNTPFYLRNRFKLRNTEGPSSKRASALDLCILKFGTETFANSFRVGAAQLWNELPKKIHELHKAKYPLSTFKAHQAARSALVDSRL</sequence>
<reference evidence="1 2" key="1">
    <citation type="journal article" date="2017" name="Curr. Biol.">
        <title>The Evolution of Venom by Co-option of Single-Copy Genes.</title>
        <authorList>
            <person name="Martinson E.O."/>
            <person name="Mrinalini"/>
            <person name="Kelkar Y.D."/>
            <person name="Chang C.H."/>
            <person name="Werren J.H."/>
        </authorList>
    </citation>
    <scope>NUCLEOTIDE SEQUENCE [LARGE SCALE GENOMIC DNA]</scope>
    <source>
        <strain evidence="1 2">Alberta</strain>
        <tissue evidence="1">Whole body</tissue>
    </source>
</reference>
<accession>A0A232EHH1</accession>
<protein>
    <submittedName>
        <fullName evidence="1">Uncharacterized protein</fullName>
    </submittedName>
</protein>
<gene>
    <name evidence="1" type="ORF">TSAR_001414</name>
</gene>
<evidence type="ECO:0000313" key="2">
    <source>
        <dbReference type="Proteomes" id="UP000215335"/>
    </source>
</evidence>
<dbReference type="EMBL" id="NNAY01004514">
    <property type="protein sequence ID" value="OXU17795.1"/>
    <property type="molecule type" value="Genomic_DNA"/>
</dbReference>
<dbReference type="Proteomes" id="UP000215335">
    <property type="component" value="Unassembled WGS sequence"/>
</dbReference>
<evidence type="ECO:0000313" key="1">
    <source>
        <dbReference type="EMBL" id="OXU17795.1"/>
    </source>
</evidence>
<keyword evidence="2" id="KW-1185">Reference proteome</keyword>
<dbReference type="AlphaFoldDB" id="A0A232EHH1"/>
<name>A0A232EHH1_9HYME</name>
<proteinExistence type="predicted"/>
<organism evidence="1 2">
    <name type="scientific">Trichomalopsis sarcophagae</name>
    <dbReference type="NCBI Taxonomy" id="543379"/>
    <lineage>
        <taxon>Eukaryota</taxon>
        <taxon>Metazoa</taxon>
        <taxon>Ecdysozoa</taxon>
        <taxon>Arthropoda</taxon>
        <taxon>Hexapoda</taxon>
        <taxon>Insecta</taxon>
        <taxon>Pterygota</taxon>
        <taxon>Neoptera</taxon>
        <taxon>Endopterygota</taxon>
        <taxon>Hymenoptera</taxon>
        <taxon>Apocrita</taxon>
        <taxon>Proctotrupomorpha</taxon>
        <taxon>Chalcidoidea</taxon>
        <taxon>Pteromalidae</taxon>
        <taxon>Pteromalinae</taxon>
        <taxon>Trichomalopsis</taxon>
    </lineage>
</organism>